<keyword evidence="2" id="KW-1185">Reference proteome</keyword>
<gene>
    <name evidence="1" type="ORF">GPAL_1290</name>
</gene>
<dbReference type="OrthoDB" id="6322004at2"/>
<reference evidence="2" key="1">
    <citation type="journal article" date="2014" name="Environ. Microbiol.">
        <title>Comparative genomics of the marine bacterial genus Glaciecola reveals the high degree of genomic diversity and genomic characteristic for cold adaptation.</title>
        <authorList>
            <person name="Qin Q.L."/>
            <person name="Xie B.B."/>
            <person name="Yu Y."/>
            <person name="Shu Y.L."/>
            <person name="Rong J.C."/>
            <person name="Zhang Y.J."/>
            <person name="Zhao D.L."/>
            <person name="Chen X.L."/>
            <person name="Zhang X.Y."/>
            <person name="Chen B."/>
            <person name="Zhou B.C."/>
            <person name="Zhang Y.Z."/>
        </authorList>
    </citation>
    <scope>NUCLEOTIDE SEQUENCE [LARGE SCALE GENOMIC DNA]</scope>
    <source>
        <strain evidence="2">ACAM 615</strain>
    </source>
</reference>
<accession>K6ZGX2</accession>
<protein>
    <submittedName>
        <fullName evidence="1">Uncharacterized protein</fullName>
    </submittedName>
</protein>
<dbReference type="EMBL" id="BAEQ01000023">
    <property type="protein sequence ID" value="GAC28163.1"/>
    <property type="molecule type" value="Genomic_DNA"/>
</dbReference>
<dbReference type="STRING" id="1121922.GCA_000428905_00606"/>
<dbReference type="RefSeq" id="WP_006010145.1">
    <property type="nucleotide sequence ID" value="NZ_BAEQ01000023.1"/>
</dbReference>
<dbReference type="Proteomes" id="UP000006251">
    <property type="component" value="Unassembled WGS sequence"/>
</dbReference>
<sequence>MDKVSVPHIEQQLRLNRTMQAINTDKSLFYLYLSMLERDLSTVPRFADAQTTNEIVYADIESHYYKHPALQFTKQDFMLQTSFSGAVDQQSSSTLQLLNAFFPQGLSQHNNHLRLDDDVVDGLDYFAKQRFDKMISADVDNCLEQNAIQVDETLLFDLIPKAAEFSL</sequence>
<organism evidence="1 2">
    <name type="scientific">Brumicola pallidula DSM 14239 = ACAM 615</name>
    <dbReference type="NCBI Taxonomy" id="1121922"/>
    <lineage>
        <taxon>Bacteria</taxon>
        <taxon>Pseudomonadati</taxon>
        <taxon>Pseudomonadota</taxon>
        <taxon>Gammaproteobacteria</taxon>
        <taxon>Alteromonadales</taxon>
        <taxon>Alteromonadaceae</taxon>
        <taxon>Brumicola</taxon>
    </lineage>
</organism>
<evidence type="ECO:0000313" key="2">
    <source>
        <dbReference type="Proteomes" id="UP000006251"/>
    </source>
</evidence>
<comment type="caution">
    <text evidence="1">The sequence shown here is derived from an EMBL/GenBank/DDBJ whole genome shotgun (WGS) entry which is preliminary data.</text>
</comment>
<name>K6ZGX2_9ALTE</name>
<evidence type="ECO:0000313" key="1">
    <source>
        <dbReference type="EMBL" id="GAC28163.1"/>
    </source>
</evidence>
<proteinExistence type="predicted"/>
<dbReference type="AlphaFoldDB" id="K6ZGX2"/>